<dbReference type="InParanoid" id="I3TEQ0"/>
<dbReference type="OrthoDB" id="17270at2157"/>
<dbReference type="EMBL" id="CP003531">
    <property type="protein sequence ID" value="AFK51238.1"/>
    <property type="molecule type" value="Genomic_DNA"/>
</dbReference>
<evidence type="ECO:0000313" key="1">
    <source>
        <dbReference type="EMBL" id="AFK51238.1"/>
    </source>
</evidence>
<dbReference type="Proteomes" id="UP000005270">
    <property type="component" value="Chromosome"/>
</dbReference>
<keyword evidence="2" id="KW-1185">Reference proteome</keyword>
<dbReference type="eggNOG" id="arCOG06969">
    <property type="taxonomic scope" value="Archaea"/>
</dbReference>
<accession>I3TEQ0</accession>
<dbReference type="RefSeq" id="WP_014737488.1">
    <property type="nucleotide sequence ID" value="NC_017954.1"/>
</dbReference>
<proteinExistence type="predicted"/>
<protein>
    <submittedName>
        <fullName evidence="1">Uncharacterized protein</fullName>
    </submittedName>
</protein>
<dbReference type="KEGG" id="thg:TCELL_0814"/>
<gene>
    <name evidence="1" type="ordered locus">TCELL_0814</name>
</gene>
<dbReference type="HOGENOM" id="CLU_2766296_0_0_2"/>
<dbReference type="AlphaFoldDB" id="I3TEQ0"/>
<dbReference type="STRING" id="1184251.TCELL_0814"/>
<organism evidence="1 2">
    <name type="scientific">Thermogladius calderae (strain DSM 22663 / VKM B-2946 / 1633)</name>
    <dbReference type="NCBI Taxonomy" id="1184251"/>
    <lineage>
        <taxon>Archaea</taxon>
        <taxon>Thermoproteota</taxon>
        <taxon>Thermoprotei</taxon>
        <taxon>Desulfurococcales</taxon>
        <taxon>Desulfurococcaceae</taxon>
        <taxon>Thermogladius</taxon>
    </lineage>
</organism>
<name>I3TEQ0_THEC1</name>
<sequence>MELECPFCGFRGKPSDFYFVYESVLYVADSKTVPEERSRPVLVVCPVCGNGFFLESPYKALMEKMKSGK</sequence>
<reference evidence="1 2" key="1">
    <citation type="journal article" date="2012" name="J. Bacteriol.">
        <title>Complete genome sequence of the hyperthermophilic cellulolytic Crenarchaeon 'Thermogladius cellulolyticus' 1633.</title>
        <authorList>
            <person name="Mardanov A.V."/>
            <person name="Kochetkova T.V."/>
            <person name="Beletsky A.V."/>
            <person name="Bonch-Osmolovskaya E.A."/>
            <person name="Ravin N.V."/>
            <person name="Skryabin K.G."/>
        </authorList>
    </citation>
    <scope>NUCLEOTIDE SEQUENCE [LARGE SCALE GENOMIC DNA]</scope>
    <source>
        <strain evidence="2">DSM 22663 / VKM B-2946 / 1633</strain>
    </source>
</reference>
<dbReference type="GeneID" id="13013131"/>
<evidence type="ECO:0000313" key="2">
    <source>
        <dbReference type="Proteomes" id="UP000005270"/>
    </source>
</evidence>